<comment type="caution">
    <text evidence="2">The sequence shown here is derived from an EMBL/GenBank/DDBJ whole genome shotgun (WGS) entry which is preliminary data.</text>
</comment>
<evidence type="ECO:0000313" key="2">
    <source>
        <dbReference type="EMBL" id="RKE56117.1"/>
    </source>
</evidence>
<dbReference type="Gene3D" id="3.20.20.370">
    <property type="entry name" value="Glycoside hydrolase/deacetylase"/>
    <property type="match status" value="1"/>
</dbReference>
<dbReference type="RefSeq" id="WP_120257827.1">
    <property type="nucleotide sequence ID" value="NZ_RAPY01000001.1"/>
</dbReference>
<protein>
    <submittedName>
        <fullName evidence="2">Polysaccharide deacetylase</fullName>
    </submittedName>
</protein>
<dbReference type="InterPro" id="IPR050248">
    <property type="entry name" value="Polysacc_deacetylase_ArnD"/>
</dbReference>
<dbReference type="Proteomes" id="UP000286246">
    <property type="component" value="Unassembled WGS sequence"/>
</dbReference>
<dbReference type="InterPro" id="IPR002509">
    <property type="entry name" value="NODB_dom"/>
</dbReference>
<dbReference type="AlphaFoldDB" id="A0A420BHG4"/>
<evidence type="ECO:0000313" key="3">
    <source>
        <dbReference type="Proteomes" id="UP000286246"/>
    </source>
</evidence>
<dbReference type="InterPro" id="IPR011330">
    <property type="entry name" value="Glyco_hydro/deAcase_b/a-brl"/>
</dbReference>
<proteinExistence type="predicted"/>
<dbReference type="PANTHER" id="PTHR10587">
    <property type="entry name" value="GLYCOSYL TRANSFERASE-RELATED"/>
    <property type="match status" value="1"/>
</dbReference>
<feature type="domain" description="NodB homology" evidence="1">
    <location>
        <begin position="98"/>
        <end position="306"/>
    </location>
</feature>
<organism evidence="2 3">
    <name type="scientific">Sphingobacterium detergens</name>
    <dbReference type="NCBI Taxonomy" id="1145106"/>
    <lineage>
        <taxon>Bacteria</taxon>
        <taxon>Pseudomonadati</taxon>
        <taxon>Bacteroidota</taxon>
        <taxon>Sphingobacteriia</taxon>
        <taxon>Sphingobacteriales</taxon>
        <taxon>Sphingobacteriaceae</taxon>
        <taxon>Sphingobacterium</taxon>
    </lineage>
</organism>
<accession>A0A420BHG4</accession>
<dbReference type="GO" id="GO:0005975">
    <property type="term" value="P:carbohydrate metabolic process"/>
    <property type="evidence" value="ECO:0007669"/>
    <property type="project" value="InterPro"/>
</dbReference>
<dbReference type="Pfam" id="PF01522">
    <property type="entry name" value="Polysacc_deac_1"/>
    <property type="match status" value="1"/>
</dbReference>
<name>A0A420BHG4_SPHD1</name>
<keyword evidence="3" id="KW-1185">Reference proteome</keyword>
<sequence>MKCRRLLVALFTCGVILGNVSCKDFSNKVLGSGKEGSRDTLNEKLTQKEKVPVLLNKWDSLQKNQLHFTVDSLHPIPVKQQKRNLKDSLRRAFDAHPKHIYLTFDDGPLIGSAAIDSMAREKNIKVSVFLIGKHANMSKGRKRDLQKYESNPLIACYNHSYTHANNQYSRFYNNPEKAFADFEKNEKDLNLQHKIVRLPGRNIWMYDDIRKIDLKNGSTTADMLHKNGYRIFGWDVEWRLNSITGNAIVSQEATLSHIRNFMNNKSSMVPNNVVFLMHDDMFQTKKGQQQLSSLIDALKSDGYQFELMQDYPIKY</sequence>
<dbReference type="EMBL" id="RAPY01000001">
    <property type="protein sequence ID" value="RKE56117.1"/>
    <property type="molecule type" value="Genomic_DNA"/>
</dbReference>
<dbReference type="GO" id="GO:0016810">
    <property type="term" value="F:hydrolase activity, acting on carbon-nitrogen (but not peptide) bonds"/>
    <property type="evidence" value="ECO:0007669"/>
    <property type="project" value="InterPro"/>
</dbReference>
<evidence type="ECO:0000259" key="1">
    <source>
        <dbReference type="PROSITE" id="PS51677"/>
    </source>
</evidence>
<reference evidence="2 3" key="1">
    <citation type="submission" date="2018-09" db="EMBL/GenBank/DDBJ databases">
        <title>Genomic Encyclopedia of Type Strains, Phase III (KMG-III): the genomes of soil and plant-associated and newly described type strains.</title>
        <authorList>
            <person name="Whitman W."/>
        </authorList>
    </citation>
    <scope>NUCLEOTIDE SEQUENCE [LARGE SCALE GENOMIC DNA]</scope>
    <source>
        <strain evidence="2 3">CECT 7938</strain>
    </source>
</reference>
<gene>
    <name evidence="2" type="ORF">DFQ12_0969</name>
</gene>
<dbReference type="SUPFAM" id="SSF88713">
    <property type="entry name" value="Glycoside hydrolase/deacetylase"/>
    <property type="match status" value="1"/>
</dbReference>
<dbReference type="PROSITE" id="PS51677">
    <property type="entry name" value="NODB"/>
    <property type="match status" value="1"/>
</dbReference>
<dbReference type="OrthoDB" id="9812065at2"/>